<dbReference type="KEGG" id="vg:16796832"/>
<accession>R9ZZX1</accession>
<dbReference type="EMBL" id="KC821614">
    <property type="protein sequence ID" value="AGO48065.1"/>
    <property type="molecule type" value="Genomic_DNA"/>
</dbReference>
<proteinExistence type="predicted"/>
<name>R9ZZX1_9CAUD</name>
<evidence type="ECO:0000313" key="2">
    <source>
        <dbReference type="Proteomes" id="UP000014715"/>
    </source>
</evidence>
<keyword evidence="2" id="KW-1185">Reference proteome</keyword>
<gene>
    <name evidence="1" type="ORF">Phi38:1_gp035</name>
</gene>
<evidence type="ECO:0000313" key="1">
    <source>
        <dbReference type="EMBL" id="AGO48065.1"/>
    </source>
</evidence>
<dbReference type="Proteomes" id="UP000014715">
    <property type="component" value="Segment"/>
</dbReference>
<protein>
    <submittedName>
        <fullName evidence="1">Uncharacterized protein</fullName>
    </submittedName>
</protein>
<reference evidence="2" key="2">
    <citation type="submission" date="2013-03" db="EMBL/GenBank/DDBJ databases">
        <title>The Cellulophaga phages: a novel, diverse, and globally ubiquitous model system.</title>
        <authorList>
            <person name="Holmfeldt K."/>
            <person name="Solonenko N."/>
            <person name="Shah M."/>
            <person name="Corrier K."/>
            <person name="Riemann L."/>
            <person name="VerBerkmoes N.C."/>
            <person name="Sullivan M.B."/>
        </authorList>
    </citation>
    <scope>NUCLEOTIDE SEQUENCE [LARGE SCALE GENOMIC DNA]</scope>
</reference>
<organism evidence="1 2">
    <name type="scientific">Cellulophaga phage phi38:1</name>
    <dbReference type="NCBI Taxonomy" id="1327977"/>
    <lineage>
        <taxon>Viruses</taxon>
        <taxon>Duplodnaviria</taxon>
        <taxon>Heunggongvirae</taxon>
        <taxon>Uroviricota</taxon>
        <taxon>Caudoviricetes</taxon>
        <taxon>Pervagoviridae</taxon>
        <taxon>Callevirus</taxon>
        <taxon>Callevirus phi38una</taxon>
    </lineage>
</organism>
<dbReference type="GeneID" id="16796832"/>
<reference evidence="1 2" key="1">
    <citation type="journal article" date="2013" name="Proc. Natl. Acad. Sci. U.S.A.">
        <title>Twelve previously unknown phage genera are ubiquitous in global oceans.</title>
        <authorList>
            <person name="Holmfeldt K."/>
            <person name="Solonenko N."/>
            <person name="Shah M."/>
            <person name="Corrier K."/>
            <person name="Riemann L."/>
            <person name="Verberkmoes N.C."/>
            <person name="Sullivan M.B."/>
        </authorList>
    </citation>
    <scope>NUCLEOTIDE SEQUENCE [LARGE SCALE GENOMIC DNA]</scope>
    <source>
        <strain evidence="1">Phi38:1</strain>
    </source>
</reference>
<dbReference type="RefSeq" id="YP_008241416.1">
    <property type="nucleotide sequence ID" value="NC_021796.1"/>
</dbReference>
<sequence>MLRTSVEEKIAIVQIYIHHKADKEVNISPVLPKEAPLLERAYRIANQWIRENIILK</sequence>